<proteinExistence type="predicted"/>
<evidence type="ECO:0000313" key="1">
    <source>
        <dbReference type="EMBL" id="RMI43334.1"/>
    </source>
</evidence>
<keyword evidence="2" id="KW-1185">Reference proteome</keyword>
<organism evidence="1 2">
    <name type="scientific">Actinomadura harenae</name>
    <dbReference type="NCBI Taxonomy" id="2483351"/>
    <lineage>
        <taxon>Bacteria</taxon>
        <taxon>Bacillati</taxon>
        <taxon>Actinomycetota</taxon>
        <taxon>Actinomycetes</taxon>
        <taxon>Streptosporangiales</taxon>
        <taxon>Thermomonosporaceae</taxon>
        <taxon>Actinomadura</taxon>
    </lineage>
</organism>
<dbReference type="Proteomes" id="UP000282674">
    <property type="component" value="Unassembled WGS sequence"/>
</dbReference>
<comment type="caution">
    <text evidence="1">The sequence shown here is derived from an EMBL/GenBank/DDBJ whole genome shotgun (WGS) entry which is preliminary data.</text>
</comment>
<dbReference type="AlphaFoldDB" id="A0A3M2M0N1"/>
<dbReference type="EMBL" id="RFFG01000026">
    <property type="protein sequence ID" value="RMI43334.1"/>
    <property type="molecule type" value="Genomic_DNA"/>
</dbReference>
<protein>
    <submittedName>
        <fullName evidence="1">Uncharacterized protein</fullName>
    </submittedName>
</protein>
<dbReference type="OrthoDB" id="8702693at2"/>
<dbReference type="RefSeq" id="WP_122195330.1">
    <property type="nucleotide sequence ID" value="NZ_JBHSKC010000012.1"/>
</dbReference>
<reference evidence="1 2" key="1">
    <citation type="submission" date="2018-10" db="EMBL/GenBank/DDBJ databases">
        <title>Isolation from soil.</title>
        <authorList>
            <person name="Hu J."/>
        </authorList>
    </citation>
    <scope>NUCLEOTIDE SEQUENCE [LARGE SCALE GENOMIC DNA]</scope>
    <source>
        <strain evidence="1 2">NEAU-Ht49</strain>
    </source>
</reference>
<gene>
    <name evidence="1" type="ORF">EBO15_16800</name>
</gene>
<name>A0A3M2M0N1_9ACTN</name>
<dbReference type="InterPro" id="IPR046042">
    <property type="entry name" value="DUF6000"/>
</dbReference>
<accession>A0A3M2M0N1</accession>
<evidence type="ECO:0000313" key="2">
    <source>
        <dbReference type="Proteomes" id="UP000282674"/>
    </source>
</evidence>
<dbReference type="Pfam" id="PF19463">
    <property type="entry name" value="DUF6000"/>
    <property type="match status" value="1"/>
</dbReference>
<sequence>MAELNERQADALLQHVFGTNDRPIPDLDPDNAKAIQRYVNARGLKPRYLKLIGGRFEAWDRRFRNALLRDARKISNPDLDRLLSCGWRPRLTAAWLIGIDRRERYRSVLGDLLLESAGPYAGQGYCFALARFGQSEDADILAAYLDRYLPQTDCFYDQGPAIGALLHLDERRGTHRADRFTGSLWQSSAFADQDPAAHHQAIARLCTAVDTAVRDQAGQTTSDTTAQDS</sequence>